<dbReference type="AlphaFoldDB" id="A0A1A9ZRN0"/>
<dbReference type="EnsemblMetazoa" id="GPAI022898-RA">
    <property type="protein sequence ID" value="GPAI022898-PA"/>
    <property type="gene ID" value="GPAI022898"/>
</dbReference>
<protein>
    <submittedName>
        <fullName evidence="1">Uncharacterized protein</fullName>
    </submittedName>
</protein>
<evidence type="ECO:0000313" key="2">
    <source>
        <dbReference type="Proteomes" id="UP000092445"/>
    </source>
</evidence>
<reference evidence="1" key="2">
    <citation type="submission" date="2020-05" db="UniProtKB">
        <authorList>
            <consortium name="EnsemblMetazoa"/>
        </authorList>
    </citation>
    <scope>IDENTIFICATION</scope>
    <source>
        <strain evidence="1">IAEA</strain>
    </source>
</reference>
<organism evidence="1 2">
    <name type="scientific">Glossina pallidipes</name>
    <name type="common">Tsetse fly</name>
    <dbReference type="NCBI Taxonomy" id="7398"/>
    <lineage>
        <taxon>Eukaryota</taxon>
        <taxon>Metazoa</taxon>
        <taxon>Ecdysozoa</taxon>
        <taxon>Arthropoda</taxon>
        <taxon>Hexapoda</taxon>
        <taxon>Insecta</taxon>
        <taxon>Pterygota</taxon>
        <taxon>Neoptera</taxon>
        <taxon>Endopterygota</taxon>
        <taxon>Diptera</taxon>
        <taxon>Brachycera</taxon>
        <taxon>Muscomorpha</taxon>
        <taxon>Hippoboscoidea</taxon>
        <taxon>Glossinidae</taxon>
        <taxon>Glossina</taxon>
    </lineage>
</organism>
<dbReference type="Proteomes" id="UP000092445">
    <property type="component" value="Unassembled WGS sequence"/>
</dbReference>
<reference evidence="2" key="1">
    <citation type="submission" date="2014-03" db="EMBL/GenBank/DDBJ databases">
        <authorList>
            <person name="Aksoy S."/>
            <person name="Warren W."/>
            <person name="Wilson R.K."/>
        </authorList>
    </citation>
    <scope>NUCLEOTIDE SEQUENCE [LARGE SCALE GENOMIC DNA]</scope>
    <source>
        <strain evidence="2">IAEA</strain>
    </source>
</reference>
<accession>A0A1A9ZRN0</accession>
<name>A0A1A9ZRN0_GLOPL</name>
<dbReference type="VEuPathDB" id="VectorBase:GPAI022898"/>
<keyword evidence="2" id="KW-1185">Reference proteome</keyword>
<sequence length="95" mass="10937">MYLKLCDSWQHLCILLLNEETNNNYLLCYYIENSFTSGLSKYANLRMGLHGEYSSTASKPLIKFLYAIILMIFLNEDGFYDSPTHLLADVQTLVA</sequence>
<proteinExistence type="predicted"/>
<evidence type="ECO:0000313" key="1">
    <source>
        <dbReference type="EnsemblMetazoa" id="GPAI022898-PA"/>
    </source>
</evidence>